<evidence type="ECO:0000313" key="8">
    <source>
        <dbReference type="Ensembl" id="ENSPTRP00000086717.1"/>
    </source>
</evidence>
<reference evidence="8" key="3">
    <citation type="submission" date="2025-09" db="UniProtKB">
        <authorList>
            <consortium name="Ensembl"/>
        </authorList>
    </citation>
    <scope>IDENTIFICATION</scope>
</reference>
<dbReference type="Bgee" id="ENSPTRG00000040715">
    <property type="expression patterns" value="Expressed in fibroblast and 20 other cell types or tissues"/>
</dbReference>
<dbReference type="PANTHER" id="PTHR15254">
    <property type="entry name" value="FANCONI ANEMIA GROUP G PROTEIN FAMILY MEMBER"/>
    <property type="match status" value="1"/>
</dbReference>
<dbReference type="Gene3D" id="1.25.40.10">
    <property type="entry name" value="Tetratricopeptide repeat domain"/>
    <property type="match status" value="2"/>
</dbReference>
<dbReference type="InterPro" id="IPR011990">
    <property type="entry name" value="TPR-like_helical_dom_sf"/>
</dbReference>
<dbReference type="SMART" id="SM00028">
    <property type="entry name" value="TPR"/>
    <property type="match status" value="3"/>
</dbReference>
<keyword evidence="4" id="KW-0802">TPR repeat</keyword>
<dbReference type="VGNC" id="VGNC:4696">
    <property type="gene designation" value="FANCG"/>
</dbReference>
<evidence type="ECO:0000256" key="5">
    <source>
        <dbReference type="ARBA" id="ARBA00023204"/>
    </source>
</evidence>
<name>A0A2I3TBU8_PANTR</name>
<evidence type="ECO:0000256" key="6">
    <source>
        <dbReference type="ARBA" id="ARBA00023242"/>
    </source>
</evidence>
<comment type="subcellular location">
    <subcellularLocation>
        <location evidence="1">Nucleus</location>
    </subcellularLocation>
</comment>
<proteinExistence type="predicted"/>
<evidence type="ECO:0000256" key="3">
    <source>
        <dbReference type="ARBA" id="ARBA00022763"/>
    </source>
</evidence>
<sequence length="619" mass="68174">MSRQTTSVGSSCLDLWREKNDRLVRQAKVAQNSGLTLRRQQLAQDALEGLRGLLHSLQGLPAAVPVLPLELTVTCNFIILRASLAQGFTEDQAQDIQRSLERVLETQEQRGPRLEQGLRELWDSVLRASCLLPELLSALHRLVGLQAALWLSADRLGDLALLLETLNGSQSGASKDLLLLLKTWSPPAEELDAPLTLQDAQGLKDVLLTAFAYRQGLQELITGNPDKALSSLHEVASGLCPRPVLVQVYTALGSCHRKMGNPQRALLYLVAALKEGSAWGPPLLEASRLYQQLGDTTAELESLELLVEALNVPCSSKAPQFLIEVELLLPPPDLASPLHCGTQSQTKHILASRCSPCSPELLFPLLMPPLGCDSAFVLFSPPPSPPGPCMPEVFLEAAVALIQAGRAQDALTLCEELLSRTSSLLPKMSRLWEDARKGTKELPYCPLWVSATHLLQGQAWVQLGAQKVAISEFSRCLELLFQATPEEKEQGAAFNCEQGCKSDAALQQLRAAALISRGLEWVASGQDTKALQDFLLGVQMCPGNRDTYFHLLQTLKRLDRRDEATALWWRLEAQTKGSHEDALWSLPLYLESYLSWIRPSDRDAFLEEFRTSLPKSCDL</sequence>
<keyword evidence="5" id="KW-0234">DNA repair</keyword>
<keyword evidence="9" id="KW-1185">Reference proteome</keyword>
<dbReference type="EMBL" id="AACZ04033399">
    <property type="status" value="NOT_ANNOTATED_CDS"/>
    <property type="molecule type" value="Genomic_DNA"/>
</dbReference>
<dbReference type="AlphaFoldDB" id="A0A2I3TBU8"/>
<keyword evidence="2" id="KW-0677">Repeat</keyword>
<dbReference type="Ensembl" id="ENSPTRT00000103120.1">
    <property type="protein sequence ID" value="ENSPTRP00000086717.1"/>
    <property type="gene ID" value="ENSPTRG00000040715.2"/>
</dbReference>
<protein>
    <submittedName>
        <fullName evidence="8">FA complementation group G</fullName>
    </submittedName>
</protein>
<dbReference type="FunFam" id="1.25.40.10:FF:000750">
    <property type="entry name" value="Fanconi anemia group G protein"/>
    <property type="match status" value="1"/>
</dbReference>
<evidence type="ECO:0000256" key="4">
    <source>
        <dbReference type="ARBA" id="ARBA00022803"/>
    </source>
</evidence>
<comment type="function">
    <text evidence="7">DNA repair protein that may operate in a postreplication repair or a cell cycle checkpoint function. May be implicated in interstrand DNA cross-link repair and in the maintenance of normal chromosome stability. Candidate tumor suppressor gene.</text>
</comment>
<dbReference type="GeneTree" id="ENSGT00390000007195"/>
<keyword evidence="6" id="KW-0539">Nucleus</keyword>
<dbReference type="PANTHER" id="PTHR15254:SF2">
    <property type="entry name" value="FANCONI ANEMIA GROUP G PROTEIN"/>
    <property type="match status" value="1"/>
</dbReference>
<dbReference type="InterPro" id="IPR019734">
    <property type="entry name" value="TPR_rpt"/>
</dbReference>
<dbReference type="SUPFAM" id="SSF48452">
    <property type="entry name" value="TPR-like"/>
    <property type="match status" value="2"/>
</dbReference>
<reference evidence="8 9" key="1">
    <citation type="journal article" date="2005" name="Nature">
        <title>Initial sequence of the chimpanzee genome and comparison with the human genome.</title>
        <authorList>
            <consortium name="Chimpanzee sequencing and analysis consortium"/>
        </authorList>
    </citation>
    <scope>NUCLEOTIDE SEQUENCE [LARGE SCALE GENOMIC DNA]</scope>
</reference>
<dbReference type="GO" id="GO:0043240">
    <property type="term" value="C:Fanconi anaemia nuclear complex"/>
    <property type="evidence" value="ECO:0007669"/>
    <property type="project" value="InterPro"/>
</dbReference>
<dbReference type="InterPro" id="IPR039684">
    <property type="entry name" value="FANCG"/>
</dbReference>
<reference evidence="8" key="2">
    <citation type="submission" date="2025-08" db="UniProtKB">
        <authorList>
            <consortium name="Ensembl"/>
        </authorList>
    </citation>
    <scope>IDENTIFICATION</scope>
</reference>
<evidence type="ECO:0000313" key="9">
    <source>
        <dbReference type="Proteomes" id="UP000002277"/>
    </source>
</evidence>
<organism evidence="8 9">
    <name type="scientific">Pan troglodytes</name>
    <name type="common">Chimpanzee</name>
    <dbReference type="NCBI Taxonomy" id="9598"/>
    <lineage>
        <taxon>Eukaryota</taxon>
        <taxon>Metazoa</taxon>
        <taxon>Chordata</taxon>
        <taxon>Craniata</taxon>
        <taxon>Vertebrata</taxon>
        <taxon>Euteleostomi</taxon>
        <taxon>Mammalia</taxon>
        <taxon>Eutheria</taxon>
        <taxon>Euarchontoglires</taxon>
        <taxon>Primates</taxon>
        <taxon>Haplorrhini</taxon>
        <taxon>Catarrhini</taxon>
        <taxon>Hominidae</taxon>
        <taxon>Pan</taxon>
    </lineage>
</organism>
<accession>A0A2I3TBU8</accession>
<gene>
    <name evidence="8 10" type="primary">FANCG</name>
</gene>
<evidence type="ECO:0000256" key="1">
    <source>
        <dbReference type="ARBA" id="ARBA00004123"/>
    </source>
</evidence>
<keyword evidence="3" id="KW-0227">DNA damage</keyword>
<dbReference type="Proteomes" id="UP000002277">
    <property type="component" value="Chromosome 9"/>
</dbReference>
<dbReference type="GO" id="GO:0036297">
    <property type="term" value="P:interstrand cross-link repair"/>
    <property type="evidence" value="ECO:0007669"/>
    <property type="project" value="InterPro"/>
</dbReference>
<evidence type="ECO:0000256" key="7">
    <source>
        <dbReference type="ARBA" id="ARBA00053948"/>
    </source>
</evidence>
<evidence type="ECO:0000256" key="2">
    <source>
        <dbReference type="ARBA" id="ARBA00022737"/>
    </source>
</evidence>
<evidence type="ECO:0000313" key="10">
    <source>
        <dbReference type="VGNC" id="VGNC:4696"/>
    </source>
</evidence>